<evidence type="ECO:0000256" key="2">
    <source>
        <dbReference type="SAM" id="MobiDB-lite"/>
    </source>
</evidence>
<feature type="compositionally biased region" description="Polar residues" evidence="2">
    <location>
        <begin position="40"/>
        <end position="50"/>
    </location>
</feature>
<dbReference type="EMBL" id="ONZQ02000006">
    <property type="protein sequence ID" value="SPO02298.1"/>
    <property type="molecule type" value="Genomic_DNA"/>
</dbReference>
<feature type="region of interest" description="Disordered" evidence="2">
    <location>
        <begin position="21"/>
        <end position="90"/>
    </location>
</feature>
<dbReference type="InterPro" id="IPR001810">
    <property type="entry name" value="F-box_dom"/>
</dbReference>
<feature type="compositionally biased region" description="Basic residues" evidence="2">
    <location>
        <begin position="64"/>
        <end position="75"/>
    </location>
</feature>
<dbReference type="Pfam" id="PF19270">
    <property type="entry name" value="FBO_C"/>
    <property type="match status" value="1"/>
</dbReference>
<dbReference type="Gene3D" id="1.20.1280.50">
    <property type="match status" value="1"/>
</dbReference>
<evidence type="ECO:0000313" key="5">
    <source>
        <dbReference type="Proteomes" id="UP001187682"/>
    </source>
</evidence>
<gene>
    <name evidence="4" type="ORF">DNG_04971</name>
</gene>
<dbReference type="InterPro" id="IPR036047">
    <property type="entry name" value="F-box-like_dom_sf"/>
</dbReference>
<evidence type="ECO:0000256" key="1">
    <source>
        <dbReference type="ARBA" id="ARBA00022786"/>
    </source>
</evidence>
<dbReference type="SUPFAM" id="SSF81383">
    <property type="entry name" value="F-box domain"/>
    <property type="match status" value="1"/>
</dbReference>
<dbReference type="AlphaFoldDB" id="A0AAE8MYK5"/>
<dbReference type="PANTHER" id="PTHR12874:SF9">
    <property type="entry name" value="F-BOX ONLY PROTEIN 48"/>
    <property type="match status" value="1"/>
</dbReference>
<dbReference type="Proteomes" id="UP001187682">
    <property type="component" value="Unassembled WGS sequence"/>
</dbReference>
<sequence>MTPPPEEPRPELKSELEAFREQWISEVKSKQPASGPGPSHSRTPSSSVVTTAAAGPASADGKTTKSRPNTHHVRPKLPTLQSGDDHMQPPAFDEILSLAAAKNREAAKEEAGEMVTALDYFEAAVVREAQGELGDSLNLYRKAFRMDSQVDQAYRKKHFPATAPKLPSPEPPTSSSTAPNPKAAAPPQSMTDLISSFQNLTVVPLPPAVEGDPPPPCPIASLPEETLFQIFLEVAVLDVADFSRLSHVCKRFAYLVATEQRIWRRVCLGPEFGFGGMHYRFQRSITWDPLPDEPSAVVLGDGSAAARPSDEERTAREDEEKAAVTLALHPALYSSSWRQMFRHRPRIRFSGCYIATANYIRAGSHTNGSHITWNSPVHIVTYYRYLRFFRDGTVASLLSSAEPADVVPHFTREALEAQREGQGAAHLPSAVVRGSLRGRWRLIPAGEPEAGEEGRDAGGMERREGDLVVETEGVHSKYIYRMDLSLRSAGKAARNNKLLWRGFYSYNKLTDDWAEFLLKNDKPFYFSRVRSYGVMG</sequence>
<proteinExistence type="predicted"/>
<dbReference type="Pfam" id="PF12937">
    <property type="entry name" value="F-box-like"/>
    <property type="match status" value="1"/>
</dbReference>
<accession>A0AAE8MYK5</accession>
<dbReference type="InterPro" id="IPR045464">
    <property type="entry name" value="Hrt3/FBXO9_C"/>
</dbReference>
<keyword evidence="5" id="KW-1185">Reference proteome</keyword>
<reference evidence="4" key="1">
    <citation type="submission" date="2018-03" db="EMBL/GenBank/DDBJ databases">
        <authorList>
            <person name="Guldener U."/>
        </authorList>
    </citation>
    <scope>NUCLEOTIDE SEQUENCE</scope>
</reference>
<keyword evidence="1" id="KW-0833">Ubl conjugation pathway</keyword>
<dbReference type="GO" id="GO:0031146">
    <property type="term" value="P:SCF-dependent proteasomal ubiquitin-dependent protein catabolic process"/>
    <property type="evidence" value="ECO:0007669"/>
    <property type="project" value="TreeGrafter"/>
</dbReference>
<organism evidence="4 5">
    <name type="scientific">Cephalotrichum gorgonifer</name>
    <dbReference type="NCBI Taxonomy" id="2041049"/>
    <lineage>
        <taxon>Eukaryota</taxon>
        <taxon>Fungi</taxon>
        <taxon>Dikarya</taxon>
        <taxon>Ascomycota</taxon>
        <taxon>Pezizomycotina</taxon>
        <taxon>Sordariomycetes</taxon>
        <taxon>Hypocreomycetidae</taxon>
        <taxon>Microascales</taxon>
        <taxon>Microascaceae</taxon>
        <taxon>Cephalotrichum</taxon>
    </lineage>
</organism>
<evidence type="ECO:0000313" key="4">
    <source>
        <dbReference type="EMBL" id="SPO02298.1"/>
    </source>
</evidence>
<dbReference type="PANTHER" id="PTHR12874">
    <property type="entry name" value="F-BOX ONLY PROTEIN 48-RELATED"/>
    <property type="match status" value="1"/>
</dbReference>
<dbReference type="GO" id="GO:0019005">
    <property type="term" value="C:SCF ubiquitin ligase complex"/>
    <property type="evidence" value="ECO:0007669"/>
    <property type="project" value="TreeGrafter"/>
</dbReference>
<comment type="caution">
    <text evidence="4">The sequence shown here is derived from an EMBL/GenBank/DDBJ whole genome shotgun (WGS) entry which is preliminary data.</text>
</comment>
<dbReference type="GO" id="GO:0005737">
    <property type="term" value="C:cytoplasm"/>
    <property type="evidence" value="ECO:0007669"/>
    <property type="project" value="TreeGrafter"/>
</dbReference>
<feature type="domain" description="F-box" evidence="3">
    <location>
        <begin position="216"/>
        <end position="266"/>
    </location>
</feature>
<dbReference type="PROSITE" id="PS50181">
    <property type="entry name" value="FBOX"/>
    <property type="match status" value="1"/>
</dbReference>
<evidence type="ECO:0000259" key="3">
    <source>
        <dbReference type="PROSITE" id="PS50181"/>
    </source>
</evidence>
<protein>
    <submittedName>
        <fullName evidence="4">Related to H. sapiens F-box protein</fullName>
    </submittedName>
</protein>
<feature type="region of interest" description="Disordered" evidence="2">
    <location>
        <begin position="160"/>
        <end position="189"/>
    </location>
</feature>
<name>A0AAE8MYK5_9PEZI</name>
<feature type="compositionally biased region" description="Low complexity" evidence="2">
    <location>
        <begin position="173"/>
        <end position="187"/>
    </location>
</feature>